<gene>
    <name evidence="3" type="ORF">HD601_004938</name>
</gene>
<evidence type="ECO:0000313" key="4">
    <source>
        <dbReference type="Proteomes" id="UP000542813"/>
    </source>
</evidence>
<keyword evidence="1" id="KW-0378">Hydrolase</keyword>
<dbReference type="SUPFAM" id="SSF63817">
    <property type="entry name" value="Sortase"/>
    <property type="match status" value="1"/>
</dbReference>
<dbReference type="InterPro" id="IPR042001">
    <property type="entry name" value="Sortase_F"/>
</dbReference>
<dbReference type="InterPro" id="IPR023365">
    <property type="entry name" value="Sortase_dom-sf"/>
</dbReference>
<comment type="caution">
    <text evidence="3">The sequence shown here is derived from an EMBL/GenBank/DDBJ whole genome shotgun (WGS) entry which is preliminary data.</text>
</comment>
<dbReference type="RefSeq" id="WP_221441278.1">
    <property type="nucleotide sequence ID" value="NZ_JACHMM010000001.1"/>
</dbReference>
<dbReference type="InterPro" id="IPR005754">
    <property type="entry name" value="Sortase"/>
</dbReference>
<dbReference type="EMBL" id="JACHMM010000001">
    <property type="protein sequence ID" value="MBB5790363.1"/>
    <property type="molecule type" value="Genomic_DNA"/>
</dbReference>
<feature type="compositionally biased region" description="Low complexity" evidence="2">
    <location>
        <begin position="48"/>
        <end position="83"/>
    </location>
</feature>
<sequence length="237" mass="24072">MTRTPRTPVRAGGEPAGADWTPWRLLSAAPAVTALTIAVLAGCGTPDEPATAPKATPSTTASPSPTPESAPTATEAPPATEAPAVAEPLPASAPALVEIDALGISQDVINLGLADDGTMEVPDGPDPVGWYELGPTPGESGPAVLAGQLTWNGADGVFRHLADLETGDEIRVTRDDGTVAVFAVTRVEQYAKDAFPTATVYANTAGPELRLITCAGDLDTGSGDYSDNVVAYAELIA</sequence>
<proteinExistence type="predicted"/>
<dbReference type="Gene3D" id="2.40.260.10">
    <property type="entry name" value="Sortase"/>
    <property type="match status" value="1"/>
</dbReference>
<dbReference type="Pfam" id="PF04203">
    <property type="entry name" value="Sortase"/>
    <property type="match status" value="1"/>
</dbReference>
<organism evidence="3 4">
    <name type="scientific">Jiangella mangrovi</name>
    <dbReference type="NCBI Taxonomy" id="1524084"/>
    <lineage>
        <taxon>Bacteria</taxon>
        <taxon>Bacillati</taxon>
        <taxon>Actinomycetota</taxon>
        <taxon>Actinomycetes</taxon>
        <taxon>Jiangellales</taxon>
        <taxon>Jiangellaceae</taxon>
        <taxon>Jiangella</taxon>
    </lineage>
</organism>
<dbReference type="NCBIfam" id="NF033748">
    <property type="entry name" value="class_F_sortase"/>
    <property type="match status" value="1"/>
</dbReference>
<feature type="region of interest" description="Disordered" evidence="2">
    <location>
        <begin position="1"/>
        <end position="21"/>
    </location>
</feature>
<name>A0A7W9LNI9_9ACTN</name>
<evidence type="ECO:0000256" key="2">
    <source>
        <dbReference type="SAM" id="MobiDB-lite"/>
    </source>
</evidence>
<dbReference type="AlphaFoldDB" id="A0A7W9LNI9"/>
<protein>
    <recommendedName>
        <fullName evidence="5">Class F sortase</fullName>
    </recommendedName>
</protein>
<dbReference type="Proteomes" id="UP000542813">
    <property type="component" value="Unassembled WGS sequence"/>
</dbReference>
<reference evidence="3 4" key="1">
    <citation type="submission" date="2020-08" db="EMBL/GenBank/DDBJ databases">
        <title>Sequencing the genomes of 1000 actinobacteria strains.</title>
        <authorList>
            <person name="Klenk H.-P."/>
        </authorList>
    </citation>
    <scope>NUCLEOTIDE SEQUENCE [LARGE SCALE GENOMIC DNA]</scope>
    <source>
        <strain evidence="3 4">DSM 102122</strain>
    </source>
</reference>
<dbReference type="GO" id="GO:0016787">
    <property type="term" value="F:hydrolase activity"/>
    <property type="evidence" value="ECO:0007669"/>
    <property type="project" value="UniProtKB-KW"/>
</dbReference>
<keyword evidence="4" id="KW-1185">Reference proteome</keyword>
<dbReference type="CDD" id="cd05829">
    <property type="entry name" value="Sortase_F"/>
    <property type="match status" value="1"/>
</dbReference>
<feature type="region of interest" description="Disordered" evidence="2">
    <location>
        <begin position="43"/>
        <end position="83"/>
    </location>
</feature>
<evidence type="ECO:0000256" key="1">
    <source>
        <dbReference type="ARBA" id="ARBA00022801"/>
    </source>
</evidence>
<evidence type="ECO:0000313" key="3">
    <source>
        <dbReference type="EMBL" id="MBB5790363.1"/>
    </source>
</evidence>
<accession>A0A7W9LNI9</accession>
<evidence type="ECO:0008006" key="5">
    <source>
        <dbReference type="Google" id="ProtNLM"/>
    </source>
</evidence>